<gene>
    <name evidence="2" type="ORF">TM448A03302_0001</name>
</gene>
<sequence length="233" mass="25561">MAIEDIMMVNPAGYPRTKKGKAWRSLVKRHGVMRASAMWRHGRKSNSWFDAPRAHRKASLLGWRRRRRGSENPMGFRLGAFTQGVTLYDVGVATLGIIAVLSVPRLVKYDTGWKDVLVSGATTFFGGFLISKVSRAGAIAFVIGAGSLTVMKAIRLLIAGTKVETYVADMGIHGLGAVKERGILSQEEELFGQEDELFGQEEEIFGQEEEEGEEIVGADVIRPTYSGIDDIGN</sequence>
<keyword evidence="1" id="KW-1133">Transmembrane helix</keyword>
<protein>
    <submittedName>
        <fullName evidence="2">Uncharacterized protein</fullName>
    </submittedName>
</protein>
<evidence type="ECO:0000313" key="2">
    <source>
        <dbReference type="EMBL" id="QJA53194.1"/>
    </source>
</evidence>
<accession>A0A6H2A047</accession>
<feature type="transmembrane region" description="Helical" evidence="1">
    <location>
        <begin position="123"/>
        <end position="148"/>
    </location>
</feature>
<feature type="transmembrane region" description="Helical" evidence="1">
    <location>
        <begin position="74"/>
        <end position="103"/>
    </location>
</feature>
<reference evidence="2" key="1">
    <citation type="submission" date="2020-03" db="EMBL/GenBank/DDBJ databases">
        <title>The deep terrestrial virosphere.</title>
        <authorList>
            <person name="Holmfeldt K."/>
            <person name="Nilsson E."/>
            <person name="Simone D."/>
            <person name="Lopez-Fernandez M."/>
            <person name="Wu X."/>
            <person name="de Brujin I."/>
            <person name="Lundin D."/>
            <person name="Andersson A."/>
            <person name="Bertilsson S."/>
            <person name="Dopson M."/>
        </authorList>
    </citation>
    <scope>NUCLEOTIDE SEQUENCE</scope>
    <source>
        <strain evidence="2">TM448A03302</strain>
    </source>
</reference>
<organism evidence="2">
    <name type="scientific">viral metagenome</name>
    <dbReference type="NCBI Taxonomy" id="1070528"/>
    <lineage>
        <taxon>unclassified sequences</taxon>
        <taxon>metagenomes</taxon>
        <taxon>organismal metagenomes</taxon>
    </lineage>
</organism>
<proteinExistence type="predicted"/>
<keyword evidence="1" id="KW-0812">Transmembrane</keyword>
<name>A0A6H2A047_9ZZZZ</name>
<keyword evidence="1" id="KW-0472">Membrane</keyword>
<evidence type="ECO:0000256" key="1">
    <source>
        <dbReference type="SAM" id="Phobius"/>
    </source>
</evidence>
<dbReference type="AlphaFoldDB" id="A0A6H2A047"/>
<dbReference type="EMBL" id="MT144402">
    <property type="protein sequence ID" value="QJA53194.1"/>
    <property type="molecule type" value="Genomic_DNA"/>
</dbReference>